<sequence>MEHSKEPVIERIFKLIERYPSRSAAARAWNINVNTLKNYYRRQDIAPTPRHSQLLKIAEVEGVSLDWLLHGTGAGPEPEKKSQERTIPNNVDKTLMEMLSFLSEEEKRGLVEVVARKGVEIVLYLLDEDNIDLLRMDPIVKEKILGRQPDPVQEAALNVQEKRERDTDGELQTAEHDLANITKKKQAR</sequence>
<dbReference type="Proteomes" id="UP000251197">
    <property type="component" value="Unassembled WGS sequence"/>
</dbReference>
<gene>
    <name evidence="2" type="ORF">NCTC12120_06571</name>
</gene>
<accession>A0A2X3J3L4</accession>
<dbReference type="EMBL" id="UAVU01000010">
    <property type="protein sequence ID" value="SQC93457.1"/>
    <property type="molecule type" value="Genomic_DNA"/>
</dbReference>
<reference evidence="2 3" key="1">
    <citation type="submission" date="2018-06" db="EMBL/GenBank/DDBJ databases">
        <authorList>
            <consortium name="Pathogen Informatics"/>
            <person name="Doyle S."/>
        </authorList>
    </citation>
    <scope>NUCLEOTIDE SEQUENCE [LARGE SCALE GENOMIC DNA]</scope>
    <source>
        <strain evidence="2 3">NCTC12120</strain>
    </source>
</reference>
<evidence type="ECO:0000313" key="3">
    <source>
        <dbReference type="Proteomes" id="UP000251197"/>
    </source>
</evidence>
<feature type="compositionally biased region" description="Basic and acidic residues" evidence="1">
    <location>
        <begin position="160"/>
        <end position="178"/>
    </location>
</feature>
<dbReference type="InterPro" id="IPR010982">
    <property type="entry name" value="Lambda_DNA-bd_dom_sf"/>
</dbReference>
<dbReference type="GO" id="GO:0003677">
    <property type="term" value="F:DNA binding"/>
    <property type="evidence" value="ECO:0007669"/>
    <property type="project" value="InterPro"/>
</dbReference>
<dbReference type="RefSeq" id="WP_245874440.1">
    <property type="nucleotide sequence ID" value="NZ_CP023525.1"/>
</dbReference>
<feature type="region of interest" description="Disordered" evidence="1">
    <location>
        <begin position="158"/>
        <end position="188"/>
    </location>
</feature>
<dbReference type="Gene3D" id="1.10.260.40">
    <property type="entry name" value="lambda repressor-like DNA-binding domains"/>
    <property type="match status" value="1"/>
</dbReference>
<evidence type="ECO:0008006" key="4">
    <source>
        <dbReference type="Google" id="ProtNLM"/>
    </source>
</evidence>
<name>A0A2X3J3L4_9ENTR</name>
<dbReference type="AlphaFoldDB" id="A0A2X3J3L4"/>
<organism evidence="2 3">
    <name type="scientific">Cedecea neteri</name>
    <dbReference type="NCBI Taxonomy" id="158822"/>
    <lineage>
        <taxon>Bacteria</taxon>
        <taxon>Pseudomonadati</taxon>
        <taxon>Pseudomonadota</taxon>
        <taxon>Gammaproteobacteria</taxon>
        <taxon>Enterobacterales</taxon>
        <taxon>Enterobacteriaceae</taxon>
        <taxon>Cedecea</taxon>
    </lineage>
</organism>
<protein>
    <recommendedName>
        <fullName evidence="4">Regulatory protein</fullName>
    </recommendedName>
</protein>
<evidence type="ECO:0000256" key="1">
    <source>
        <dbReference type="SAM" id="MobiDB-lite"/>
    </source>
</evidence>
<proteinExistence type="predicted"/>
<evidence type="ECO:0000313" key="2">
    <source>
        <dbReference type="EMBL" id="SQC93457.1"/>
    </source>
</evidence>